<dbReference type="InterPro" id="IPR025340">
    <property type="entry name" value="DUF4246"/>
</dbReference>
<sequence length="45" mass="5240">MLSDKFQWLPSDVKVRDGNVTIESYINNLNPKEYGSLYHALEQIL</sequence>
<evidence type="ECO:0000259" key="1">
    <source>
        <dbReference type="Pfam" id="PF14033"/>
    </source>
</evidence>
<dbReference type="PANTHER" id="PTHR33119:SF1">
    <property type="entry name" value="FE2OG DIOXYGENASE DOMAIN-CONTAINING PROTEIN"/>
    <property type="match status" value="1"/>
</dbReference>
<dbReference type="Pfam" id="PF14033">
    <property type="entry name" value="DUF4246"/>
    <property type="match status" value="1"/>
</dbReference>
<dbReference type="PANTHER" id="PTHR33119">
    <property type="entry name" value="IFI3P"/>
    <property type="match status" value="1"/>
</dbReference>
<name>A0AAW2YJB5_9EUKA</name>
<protein>
    <recommendedName>
        <fullName evidence="1">DUF4246 domain-containing protein</fullName>
    </recommendedName>
</protein>
<evidence type="ECO:0000313" key="2">
    <source>
        <dbReference type="EMBL" id="KAL0477395.1"/>
    </source>
</evidence>
<evidence type="ECO:0000313" key="3">
    <source>
        <dbReference type="Proteomes" id="UP001431209"/>
    </source>
</evidence>
<gene>
    <name evidence="2" type="ORF">AKO1_005759</name>
</gene>
<keyword evidence="3" id="KW-1185">Reference proteome</keyword>
<proteinExistence type="predicted"/>
<dbReference type="InterPro" id="IPR049192">
    <property type="entry name" value="DUF4246_C"/>
</dbReference>
<feature type="non-terminal residue" evidence="2">
    <location>
        <position position="45"/>
    </location>
</feature>
<dbReference type="AlphaFoldDB" id="A0AAW2YJB5"/>
<feature type="domain" description="DUF4246" evidence="1">
    <location>
        <begin position="2"/>
        <end position="45"/>
    </location>
</feature>
<dbReference type="Proteomes" id="UP001431209">
    <property type="component" value="Unassembled WGS sequence"/>
</dbReference>
<comment type="caution">
    <text evidence="2">The sequence shown here is derived from an EMBL/GenBank/DDBJ whole genome shotgun (WGS) entry which is preliminary data.</text>
</comment>
<organism evidence="2 3">
    <name type="scientific">Acrasis kona</name>
    <dbReference type="NCBI Taxonomy" id="1008807"/>
    <lineage>
        <taxon>Eukaryota</taxon>
        <taxon>Discoba</taxon>
        <taxon>Heterolobosea</taxon>
        <taxon>Tetramitia</taxon>
        <taxon>Eutetramitia</taxon>
        <taxon>Acrasidae</taxon>
        <taxon>Acrasis</taxon>
    </lineage>
</organism>
<dbReference type="EMBL" id="JAOPGA020000167">
    <property type="protein sequence ID" value="KAL0477395.1"/>
    <property type="molecule type" value="Genomic_DNA"/>
</dbReference>
<reference evidence="2 3" key="1">
    <citation type="submission" date="2024-03" db="EMBL/GenBank/DDBJ databases">
        <title>The Acrasis kona genome and developmental transcriptomes reveal deep origins of eukaryotic multicellular pathways.</title>
        <authorList>
            <person name="Sheikh S."/>
            <person name="Fu C.-J."/>
            <person name="Brown M.W."/>
            <person name="Baldauf S.L."/>
        </authorList>
    </citation>
    <scope>NUCLEOTIDE SEQUENCE [LARGE SCALE GENOMIC DNA]</scope>
    <source>
        <strain evidence="2 3">ATCC MYA-3509</strain>
    </source>
</reference>
<accession>A0AAW2YJB5</accession>